<gene>
    <name evidence="1" type="ORF">HMPREF1544_09964</name>
</gene>
<keyword evidence="2" id="KW-1185">Reference proteome</keyword>
<dbReference type="Proteomes" id="UP000014254">
    <property type="component" value="Unassembled WGS sequence"/>
</dbReference>
<protein>
    <submittedName>
        <fullName evidence="1">Uncharacterized protein</fullName>
    </submittedName>
</protein>
<dbReference type="VEuPathDB" id="FungiDB:HMPREF1544_09964"/>
<feature type="non-terminal residue" evidence="1">
    <location>
        <position position="1"/>
    </location>
</feature>
<accession>S2JLA6</accession>
<dbReference type="InParanoid" id="S2JLA6"/>
<evidence type="ECO:0000313" key="1">
    <source>
        <dbReference type="EMBL" id="EPB83318.1"/>
    </source>
</evidence>
<name>S2JLA6_MUCC1</name>
<feature type="non-terminal residue" evidence="1">
    <location>
        <position position="98"/>
    </location>
</feature>
<reference evidence="2" key="1">
    <citation type="submission" date="2013-05" db="EMBL/GenBank/DDBJ databases">
        <title>The Genome sequence of Mucor circinelloides f. circinelloides 1006PhL.</title>
        <authorList>
            <consortium name="The Broad Institute Genomics Platform"/>
            <person name="Cuomo C."/>
            <person name="Earl A."/>
            <person name="Findley K."/>
            <person name="Lee S.C."/>
            <person name="Walker B."/>
            <person name="Young S."/>
            <person name="Zeng Q."/>
            <person name="Gargeya S."/>
            <person name="Fitzgerald M."/>
            <person name="Haas B."/>
            <person name="Abouelleil A."/>
            <person name="Allen A.W."/>
            <person name="Alvarado L."/>
            <person name="Arachchi H.M."/>
            <person name="Berlin A.M."/>
            <person name="Chapman S.B."/>
            <person name="Gainer-Dewar J."/>
            <person name="Goldberg J."/>
            <person name="Griggs A."/>
            <person name="Gujja S."/>
            <person name="Hansen M."/>
            <person name="Howarth C."/>
            <person name="Imamovic A."/>
            <person name="Ireland A."/>
            <person name="Larimer J."/>
            <person name="McCowan C."/>
            <person name="Murphy C."/>
            <person name="Pearson M."/>
            <person name="Poon T.W."/>
            <person name="Priest M."/>
            <person name="Roberts A."/>
            <person name="Saif S."/>
            <person name="Shea T."/>
            <person name="Sisk P."/>
            <person name="Sykes S."/>
            <person name="Wortman J."/>
            <person name="Nusbaum C."/>
            <person name="Birren B."/>
        </authorList>
    </citation>
    <scope>NUCLEOTIDE SEQUENCE [LARGE SCALE GENOMIC DNA]</scope>
    <source>
        <strain evidence="2">1006PhL</strain>
    </source>
</reference>
<dbReference type="EMBL" id="KE124076">
    <property type="protein sequence ID" value="EPB83318.1"/>
    <property type="molecule type" value="Genomic_DNA"/>
</dbReference>
<proteinExistence type="predicted"/>
<sequence>APNTKFRKSYDKLPASIAYTMDPTLDHCLLRPKLTQEISSNPNLATSFLRITASWMPLHLSNLFSHLCHLHLVSASIVFSLNHTENSAHRHPILLLPC</sequence>
<evidence type="ECO:0000313" key="2">
    <source>
        <dbReference type="Proteomes" id="UP000014254"/>
    </source>
</evidence>
<dbReference type="AlphaFoldDB" id="S2JLA6"/>
<organism evidence="1 2">
    <name type="scientific">Mucor circinelloides f. circinelloides (strain 1006PhL)</name>
    <name type="common">Mucormycosis agent</name>
    <name type="synonym">Calyptromyces circinelloides</name>
    <dbReference type="NCBI Taxonomy" id="1220926"/>
    <lineage>
        <taxon>Eukaryota</taxon>
        <taxon>Fungi</taxon>
        <taxon>Fungi incertae sedis</taxon>
        <taxon>Mucoromycota</taxon>
        <taxon>Mucoromycotina</taxon>
        <taxon>Mucoromycetes</taxon>
        <taxon>Mucorales</taxon>
        <taxon>Mucorineae</taxon>
        <taxon>Mucoraceae</taxon>
        <taxon>Mucor</taxon>
    </lineage>
</organism>